<organism evidence="1 2">
    <name type="scientific">Moniliophthora roreri (strain MCA 2997)</name>
    <name type="common">Cocoa frosty pod rot fungus</name>
    <name type="synonym">Crinipellis roreri</name>
    <dbReference type="NCBI Taxonomy" id="1381753"/>
    <lineage>
        <taxon>Eukaryota</taxon>
        <taxon>Fungi</taxon>
        <taxon>Dikarya</taxon>
        <taxon>Basidiomycota</taxon>
        <taxon>Agaricomycotina</taxon>
        <taxon>Agaricomycetes</taxon>
        <taxon>Agaricomycetidae</taxon>
        <taxon>Agaricales</taxon>
        <taxon>Marasmiineae</taxon>
        <taxon>Marasmiaceae</taxon>
        <taxon>Moniliophthora</taxon>
    </lineage>
</organism>
<dbReference type="AlphaFoldDB" id="V2WMI8"/>
<dbReference type="OrthoDB" id="3163890at2759"/>
<reference evidence="1 2" key="1">
    <citation type="journal article" date="2014" name="BMC Genomics">
        <title>Genome and secretome analysis of the hemibiotrophic fungal pathogen, Moniliophthora roreri, which causes frosty pod rot disease of cacao: mechanisms of the biotrophic and necrotrophic phases.</title>
        <authorList>
            <person name="Meinhardt L.W."/>
            <person name="Costa G.G.L."/>
            <person name="Thomazella D.P.T."/>
            <person name="Teixeira P.J.P.L."/>
            <person name="Carazzolle M.F."/>
            <person name="Schuster S.C."/>
            <person name="Carlson J.E."/>
            <person name="Guiltinan M.J."/>
            <person name="Mieczkowski P."/>
            <person name="Farmer A."/>
            <person name="Ramaraj T."/>
            <person name="Crozier J."/>
            <person name="Davis R.E."/>
            <person name="Shao J."/>
            <person name="Melnick R.L."/>
            <person name="Pereira G.A.G."/>
            <person name="Bailey B.A."/>
        </authorList>
    </citation>
    <scope>NUCLEOTIDE SEQUENCE [LARGE SCALE GENOMIC DNA]</scope>
    <source>
        <strain evidence="1 2">MCA 2997</strain>
    </source>
</reference>
<dbReference type="GO" id="GO:0003677">
    <property type="term" value="F:DNA binding"/>
    <property type="evidence" value="ECO:0007669"/>
    <property type="project" value="InterPro"/>
</dbReference>
<dbReference type="InterPro" id="IPR013762">
    <property type="entry name" value="Integrase-like_cat_sf"/>
</dbReference>
<accession>V2WMI8</accession>
<dbReference type="Gene3D" id="1.10.443.10">
    <property type="entry name" value="Intergrase catalytic core"/>
    <property type="match status" value="1"/>
</dbReference>
<protein>
    <submittedName>
        <fullName evidence="1">Uncharacterized protein</fullName>
    </submittedName>
</protein>
<dbReference type="GO" id="GO:0006310">
    <property type="term" value="P:DNA recombination"/>
    <property type="evidence" value="ECO:0007669"/>
    <property type="project" value="InterPro"/>
</dbReference>
<dbReference type="STRING" id="1381753.V2WMI8"/>
<dbReference type="Proteomes" id="UP000017559">
    <property type="component" value="Unassembled WGS sequence"/>
</dbReference>
<gene>
    <name evidence="1" type="ORF">Moror_10772</name>
</gene>
<dbReference type="KEGG" id="mrr:Moror_10772"/>
<evidence type="ECO:0000313" key="1">
    <source>
        <dbReference type="EMBL" id="ESK88073.1"/>
    </source>
</evidence>
<evidence type="ECO:0000313" key="2">
    <source>
        <dbReference type="Proteomes" id="UP000017559"/>
    </source>
</evidence>
<sequence length="90" mass="10456">MRHLCPVHAYSEWIDALNEEEGYMFCKIKAGDQIGTQDQPMTSQQFLKGFQWNLIDVDVDPTPYGTHSFHCGGCQWLVTDLQWSFIRICQ</sequence>
<dbReference type="HOGENOM" id="CLU_158112_0_0_1"/>
<dbReference type="EMBL" id="AWSO01000708">
    <property type="protein sequence ID" value="ESK88073.1"/>
    <property type="molecule type" value="Genomic_DNA"/>
</dbReference>
<comment type="caution">
    <text evidence="1">The sequence shown here is derived from an EMBL/GenBank/DDBJ whole genome shotgun (WGS) entry which is preliminary data.</text>
</comment>
<proteinExistence type="predicted"/>
<keyword evidence="2" id="KW-1185">Reference proteome</keyword>
<name>V2WMI8_MONRO</name>
<dbReference type="GO" id="GO:0015074">
    <property type="term" value="P:DNA integration"/>
    <property type="evidence" value="ECO:0007669"/>
    <property type="project" value="InterPro"/>
</dbReference>